<dbReference type="EMBL" id="BGPR01000540">
    <property type="protein sequence ID" value="GBM25548.1"/>
    <property type="molecule type" value="Genomic_DNA"/>
</dbReference>
<protein>
    <recommendedName>
        <fullName evidence="3">Histone-lysine N-methyltransferase SETMAR</fullName>
    </recommendedName>
</protein>
<comment type="caution">
    <text evidence="1">The sequence shown here is derived from an EMBL/GenBank/DDBJ whole genome shotgun (WGS) entry which is preliminary data.</text>
</comment>
<gene>
    <name evidence="1" type="ORF">AVEN_272544_1</name>
</gene>
<keyword evidence="2" id="KW-1185">Reference proteome</keyword>
<sequence>MFKYCSAADSETATFGRFYTRKGCQAMSHVRAFPEFFVRSRSLKWKHQPSILHFPPILMKITPPAKVGLCKTSDAAVSCQTLRRLRRAILTSGIVLIHDNDRPHIAVVTQQLLEQFKWEVSDHPAYSPDLATSDFHPFPELKDSQGGQSFQKYEKNQSSVKAHLTSLAVTFFEEEIENLVHPYGKWPNLHRDYVEK</sequence>
<reference evidence="1 2" key="1">
    <citation type="journal article" date="2019" name="Sci. Rep.">
        <title>Orb-weaving spider Araneus ventricosus genome elucidates the spidroin gene catalogue.</title>
        <authorList>
            <person name="Kono N."/>
            <person name="Nakamura H."/>
            <person name="Ohtoshi R."/>
            <person name="Moran D.A.P."/>
            <person name="Shinohara A."/>
            <person name="Yoshida Y."/>
            <person name="Fujiwara M."/>
            <person name="Mori M."/>
            <person name="Tomita M."/>
            <person name="Arakawa K."/>
        </authorList>
    </citation>
    <scope>NUCLEOTIDE SEQUENCE [LARGE SCALE GENOMIC DNA]</scope>
</reference>
<dbReference type="Proteomes" id="UP000499080">
    <property type="component" value="Unassembled WGS sequence"/>
</dbReference>
<evidence type="ECO:0008006" key="3">
    <source>
        <dbReference type="Google" id="ProtNLM"/>
    </source>
</evidence>
<proteinExistence type="predicted"/>
<accession>A0A4Y2EBZ9</accession>
<dbReference type="Gene3D" id="3.30.420.10">
    <property type="entry name" value="Ribonuclease H-like superfamily/Ribonuclease H"/>
    <property type="match status" value="1"/>
</dbReference>
<evidence type="ECO:0000313" key="1">
    <source>
        <dbReference type="EMBL" id="GBM25548.1"/>
    </source>
</evidence>
<organism evidence="1 2">
    <name type="scientific">Araneus ventricosus</name>
    <name type="common">Orbweaver spider</name>
    <name type="synonym">Epeira ventricosa</name>
    <dbReference type="NCBI Taxonomy" id="182803"/>
    <lineage>
        <taxon>Eukaryota</taxon>
        <taxon>Metazoa</taxon>
        <taxon>Ecdysozoa</taxon>
        <taxon>Arthropoda</taxon>
        <taxon>Chelicerata</taxon>
        <taxon>Arachnida</taxon>
        <taxon>Araneae</taxon>
        <taxon>Araneomorphae</taxon>
        <taxon>Entelegynae</taxon>
        <taxon>Araneoidea</taxon>
        <taxon>Araneidae</taxon>
        <taxon>Araneus</taxon>
    </lineage>
</organism>
<dbReference type="AlphaFoldDB" id="A0A4Y2EBZ9"/>
<evidence type="ECO:0000313" key="2">
    <source>
        <dbReference type="Proteomes" id="UP000499080"/>
    </source>
</evidence>
<dbReference type="GO" id="GO:0003676">
    <property type="term" value="F:nucleic acid binding"/>
    <property type="evidence" value="ECO:0007669"/>
    <property type="project" value="InterPro"/>
</dbReference>
<dbReference type="PANTHER" id="PTHR46060">
    <property type="entry name" value="MARINER MOS1 TRANSPOSASE-LIKE PROTEIN"/>
    <property type="match status" value="1"/>
</dbReference>
<dbReference type="InterPro" id="IPR052709">
    <property type="entry name" value="Transposase-MT_Hybrid"/>
</dbReference>
<dbReference type="PANTHER" id="PTHR46060:SF1">
    <property type="entry name" value="MARINER MOS1 TRANSPOSASE-LIKE PROTEIN"/>
    <property type="match status" value="1"/>
</dbReference>
<name>A0A4Y2EBZ9_ARAVE</name>
<dbReference type="InterPro" id="IPR036397">
    <property type="entry name" value="RNaseH_sf"/>
</dbReference>